<dbReference type="KEGG" id="hav:AT03_04055"/>
<evidence type="ECO:0000313" key="8">
    <source>
        <dbReference type="Proteomes" id="UP000029986"/>
    </source>
</evidence>
<dbReference type="InterPro" id="IPR000160">
    <property type="entry name" value="GGDEF_dom"/>
</dbReference>
<dbReference type="OrthoDB" id="9812260at2"/>
<dbReference type="NCBIfam" id="TIGR00254">
    <property type="entry name" value="GGDEF"/>
    <property type="match status" value="1"/>
</dbReference>
<dbReference type="PROSITE" id="PS50887">
    <property type="entry name" value="GGDEF"/>
    <property type="match status" value="1"/>
</dbReference>
<comment type="catalytic activity">
    <reaction evidence="4">
        <text>2 GTP = 3',3'-c-di-GMP + 2 diphosphate</text>
        <dbReference type="Rhea" id="RHEA:24898"/>
        <dbReference type="ChEBI" id="CHEBI:33019"/>
        <dbReference type="ChEBI" id="CHEBI:37565"/>
        <dbReference type="ChEBI" id="CHEBI:58805"/>
        <dbReference type="EC" id="2.7.7.65"/>
    </reaction>
</comment>
<dbReference type="InterPro" id="IPR043128">
    <property type="entry name" value="Rev_trsase/Diguanyl_cyclase"/>
</dbReference>
<organism evidence="7 8">
    <name type="scientific">Hafnia alvei FB1</name>
    <dbReference type="NCBI Taxonomy" id="1453496"/>
    <lineage>
        <taxon>Bacteria</taxon>
        <taxon>Pseudomonadati</taxon>
        <taxon>Pseudomonadota</taxon>
        <taxon>Gammaproteobacteria</taxon>
        <taxon>Enterobacterales</taxon>
        <taxon>Hafniaceae</taxon>
        <taxon>Hafnia</taxon>
    </lineage>
</organism>
<dbReference type="GO" id="GO:0043709">
    <property type="term" value="P:cell adhesion involved in single-species biofilm formation"/>
    <property type="evidence" value="ECO:0007669"/>
    <property type="project" value="TreeGrafter"/>
</dbReference>
<dbReference type="Gene3D" id="3.30.70.270">
    <property type="match status" value="1"/>
</dbReference>
<dbReference type="EC" id="2.7.7.65" evidence="3"/>
<dbReference type="PATRIC" id="fig|1453496.5.peg.807"/>
<evidence type="ECO:0000256" key="5">
    <source>
        <dbReference type="SAM" id="Phobius"/>
    </source>
</evidence>
<dbReference type="AlphaFoldDB" id="A0A097QYU7"/>
<dbReference type="GO" id="GO:0052621">
    <property type="term" value="F:diguanylate cyclase activity"/>
    <property type="evidence" value="ECO:0007669"/>
    <property type="project" value="UniProtKB-EC"/>
</dbReference>
<dbReference type="GO" id="GO:1902201">
    <property type="term" value="P:negative regulation of bacterial-type flagellum-dependent cell motility"/>
    <property type="evidence" value="ECO:0007669"/>
    <property type="project" value="TreeGrafter"/>
</dbReference>
<dbReference type="HOGENOM" id="CLU_000445_11_2_6"/>
<keyword evidence="8" id="KW-1185">Reference proteome</keyword>
<dbReference type="FunFam" id="3.30.70.270:FF:000001">
    <property type="entry name" value="Diguanylate cyclase domain protein"/>
    <property type="match status" value="1"/>
</dbReference>
<evidence type="ECO:0000256" key="3">
    <source>
        <dbReference type="ARBA" id="ARBA00012528"/>
    </source>
</evidence>
<evidence type="ECO:0000259" key="6">
    <source>
        <dbReference type="PROSITE" id="PS50887"/>
    </source>
</evidence>
<evidence type="ECO:0000256" key="4">
    <source>
        <dbReference type="ARBA" id="ARBA00034247"/>
    </source>
</evidence>
<dbReference type="CDD" id="cd01949">
    <property type="entry name" value="GGDEF"/>
    <property type="match status" value="1"/>
</dbReference>
<feature type="transmembrane region" description="Helical" evidence="5">
    <location>
        <begin position="69"/>
        <end position="89"/>
    </location>
</feature>
<evidence type="ECO:0000256" key="1">
    <source>
        <dbReference type="ARBA" id="ARBA00001946"/>
    </source>
</evidence>
<accession>A0A097QYU7</accession>
<dbReference type="SUPFAM" id="SSF55073">
    <property type="entry name" value="Nucleotide cyclase"/>
    <property type="match status" value="1"/>
</dbReference>
<reference evidence="7 8" key="1">
    <citation type="journal article" date="2014" name="Gut Pathog.">
        <title>Gene clusters of Hafnia alvei strain FB1 important in survival and pathogenesis: a draft genome perspective.</title>
        <authorList>
            <person name="Tan J.Y."/>
            <person name="Yin W.F."/>
            <person name="Chan K.G."/>
        </authorList>
    </citation>
    <scope>NUCLEOTIDE SEQUENCE [LARGE SCALE GENOMIC DNA]</scope>
    <source>
        <strain evidence="7 8">FB1</strain>
    </source>
</reference>
<feature type="domain" description="GGDEF" evidence="6">
    <location>
        <begin position="219"/>
        <end position="353"/>
    </location>
</feature>
<sequence length="354" mass="40451">MNAKNYDDLLNSKSHMTFLLFILLNGATSFYALLNPLQTDPPYTFAGIGVFVFCLFSSISLIWHRDKYLLKLNVASLLLGLLWSFHIAAKYQHVDANSHEFLLINLFSIFFIAAVALSDNLLAFCLNAVPVAITVIVLEDFHNMTRILFVLTLPIIALSLHHAMTRRREAFTRRLVTQLEQDRARFSDLSMIDPLTTLLNRRGLEFQFHHMGSDCDTEHKHFVVMLDIDFFKLYNDHYGHQYGDIALKSIAQIIKEAVRTRDLAIRYGGEEFLLILRDASESLAIQICEHIRLHVEQLALINEYQPNGSNVVTISAGLSEMHSNNLENAITRADQALYISKQKGRNRVLLQKET</sequence>
<proteinExistence type="predicted"/>
<feature type="transmembrane region" description="Helical" evidence="5">
    <location>
        <begin position="101"/>
        <end position="124"/>
    </location>
</feature>
<keyword evidence="5" id="KW-0472">Membrane</keyword>
<name>A0A097QYU7_HAFAL</name>
<dbReference type="SMART" id="SM00267">
    <property type="entry name" value="GGDEF"/>
    <property type="match status" value="1"/>
</dbReference>
<feature type="transmembrane region" description="Helical" evidence="5">
    <location>
        <begin position="43"/>
        <end position="63"/>
    </location>
</feature>
<dbReference type="GO" id="GO:0005886">
    <property type="term" value="C:plasma membrane"/>
    <property type="evidence" value="ECO:0007669"/>
    <property type="project" value="TreeGrafter"/>
</dbReference>
<dbReference type="PANTHER" id="PTHR45138">
    <property type="entry name" value="REGULATORY COMPONENTS OF SENSORY TRANSDUCTION SYSTEM"/>
    <property type="match status" value="1"/>
</dbReference>
<feature type="transmembrane region" description="Helical" evidence="5">
    <location>
        <begin position="15"/>
        <end position="34"/>
    </location>
</feature>
<keyword evidence="5" id="KW-1133">Transmembrane helix</keyword>
<comment type="cofactor">
    <cofactor evidence="1">
        <name>Mg(2+)</name>
        <dbReference type="ChEBI" id="CHEBI:18420"/>
    </cofactor>
</comment>
<evidence type="ECO:0000256" key="2">
    <source>
        <dbReference type="ARBA" id="ARBA00004665"/>
    </source>
</evidence>
<dbReference type="Proteomes" id="UP000029986">
    <property type="component" value="Chromosome"/>
</dbReference>
<dbReference type="eggNOG" id="COG3706">
    <property type="taxonomic scope" value="Bacteria"/>
</dbReference>
<dbReference type="EMBL" id="CP009706">
    <property type="protein sequence ID" value="AIU71653.1"/>
    <property type="molecule type" value="Genomic_DNA"/>
</dbReference>
<dbReference type="PANTHER" id="PTHR45138:SF9">
    <property type="entry name" value="DIGUANYLATE CYCLASE DGCM-RELATED"/>
    <property type="match status" value="1"/>
</dbReference>
<dbReference type="Pfam" id="PF00990">
    <property type="entry name" value="GGDEF"/>
    <property type="match status" value="1"/>
</dbReference>
<evidence type="ECO:0000313" key="7">
    <source>
        <dbReference type="EMBL" id="AIU71653.1"/>
    </source>
</evidence>
<dbReference type="RefSeq" id="WP_025799060.1">
    <property type="nucleotide sequence ID" value="NZ_CP009706.1"/>
</dbReference>
<comment type="pathway">
    <text evidence="2">Purine metabolism; 3',5'-cyclic di-GMP biosynthesis.</text>
</comment>
<gene>
    <name evidence="7" type="ORF">AT03_04055</name>
</gene>
<keyword evidence="5" id="KW-0812">Transmembrane</keyword>
<protein>
    <recommendedName>
        <fullName evidence="3">diguanylate cyclase</fullName>
        <ecNumber evidence="3">2.7.7.65</ecNumber>
    </recommendedName>
</protein>
<dbReference type="InterPro" id="IPR050469">
    <property type="entry name" value="Diguanylate_Cyclase"/>
</dbReference>
<feature type="transmembrane region" description="Helical" evidence="5">
    <location>
        <begin position="144"/>
        <end position="164"/>
    </location>
</feature>
<dbReference type="InterPro" id="IPR029787">
    <property type="entry name" value="Nucleotide_cyclase"/>
</dbReference>